<keyword evidence="5 6" id="KW-0472">Membrane</keyword>
<keyword evidence="2" id="KW-1003">Cell membrane</keyword>
<feature type="transmembrane region" description="Helical" evidence="6">
    <location>
        <begin position="278"/>
        <end position="296"/>
    </location>
</feature>
<sequence>MLTFFHLIFNVEFGYAVFRVTTPILFAALAALIASKGGVMNISLEGTMLFSALSGVIVSAYTHSAFLGVLGAMATGILMSLLLAYCALDLKTDIFLTGIALNMLASGGTVFLLYILTNDKGMSGSLKSLVVPNIKLPLIQDIPIIGPIISNHNILTYLSLISVVIVYLLIYKMPIGLKIRAVGENPGAAASVGVNVRKIKYMSLMLSGLFASLGGAFMSMGYVSWFSRDMIAGRGFIGLAAEAMGRGTPLGTFLSSAIFGVANAVSNSLQAMSLPAQFVQMIPYATTIIGLLLYSIQQTNKSIKAKNTKELKQ</sequence>
<dbReference type="Proteomes" id="UP000093309">
    <property type="component" value="Unassembled WGS sequence"/>
</dbReference>
<proteinExistence type="predicted"/>
<dbReference type="Pfam" id="PF02653">
    <property type="entry name" value="BPD_transp_2"/>
    <property type="match status" value="1"/>
</dbReference>
<feature type="transmembrane region" description="Helical" evidence="6">
    <location>
        <begin position="13"/>
        <end position="35"/>
    </location>
</feature>
<evidence type="ECO:0000256" key="6">
    <source>
        <dbReference type="SAM" id="Phobius"/>
    </source>
</evidence>
<organism evidence="7 8">
    <name type="scientific">Paenibacillus pectinilyticus</name>
    <dbReference type="NCBI Taxonomy" id="512399"/>
    <lineage>
        <taxon>Bacteria</taxon>
        <taxon>Bacillati</taxon>
        <taxon>Bacillota</taxon>
        <taxon>Bacilli</taxon>
        <taxon>Bacillales</taxon>
        <taxon>Paenibacillaceae</taxon>
        <taxon>Paenibacillus</taxon>
    </lineage>
</organism>
<dbReference type="PANTHER" id="PTHR43370:SF1">
    <property type="entry name" value="GUANOSINE ABC TRANSPORTER PERMEASE PROTEIN NUPQ"/>
    <property type="match status" value="1"/>
</dbReference>
<feature type="transmembrane region" description="Helical" evidence="6">
    <location>
        <begin position="95"/>
        <end position="116"/>
    </location>
</feature>
<dbReference type="PANTHER" id="PTHR43370">
    <property type="entry name" value="SUGAR ABC TRANSPORTER INTEGRAL MEMBRANE PROTEIN-RELATED"/>
    <property type="match status" value="1"/>
</dbReference>
<name>A0A1C1A2I4_9BACL</name>
<evidence type="ECO:0000256" key="2">
    <source>
        <dbReference type="ARBA" id="ARBA00022475"/>
    </source>
</evidence>
<keyword evidence="4 6" id="KW-1133">Transmembrane helix</keyword>
<evidence type="ECO:0000313" key="8">
    <source>
        <dbReference type="Proteomes" id="UP000093309"/>
    </source>
</evidence>
<comment type="subcellular location">
    <subcellularLocation>
        <location evidence="1">Cell membrane</location>
        <topology evidence="1">Multi-pass membrane protein</topology>
    </subcellularLocation>
</comment>
<feature type="transmembrane region" description="Helical" evidence="6">
    <location>
        <begin position="204"/>
        <end position="225"/>
    </location>
</feature>
<dbReference type="InterPro" id="IPR001851">
    <property type="entry name" value="ABC_transp_permease"/>
</dbReference>
<dbReference type="RefSeq" id="WP_065852716.1">
    <property type="nucleotide sequence ID" value="NZ_LYPC01000016.1"/>
</dbReference>
<keyword evidence="8" id="KW-1185">Reference proteome</keyword>
<dbReference type="EMBL" id="LYPC01000016">
    <property type="protein sequence ID" value="OCT14736.1"/>
    <property type="molecule type" value="Genomic_DNA"/>
</dbReference>
<evidence type="ECO:0000256" key="5">
    <source>
        <dbReference type="ARBA" id="ARBA00023136"/>
    </source>
</evidence>
<evidence type="ECO:0000256" key="1">
    <source>
        <dbReference type="ARBA" id="ARBA00004651"/>
    </source>
</evidence>
<dbReference type="AlphaFoldDB" id="A0A1C1A2I4"/>
<dbReference type="CDD" id="cd06580">
    <property type="entry name" value="TM_PBP1_transp_TpRbsC_like"/>
    <property type="match status" value="1"/>
</dbReference>
<dbReference type="GO" id="GO:0022857">
    <property type="term" value="F:transmembrane transporter activity"/>
    <property type="evidence" value="ECO:0007669"/>
    <property type="project" value="InterPro"/>
</dbReference>
<feature type="transmembrane region" description="Helical" evidence="6">
    <location>
        <begin position="42"/>
        <end position="61"/>
    </location>
</feature>
<comment type="caution">
    <text evidence="7">The sequence shown here is derived from an EMBL/GenBank/DDBJ whole genome shotgun (WGS) entry which is preliminary data.</text>
</comment>
<protein>
    <submittedName>
        <fullName evidence="7">ABC transporter permease</fullName>
    </submittedName>
</protein>
<evidence type="ECO:0000313" key="7">
    <source>
        <dbReference type="EMBL" id="OCT14736.1"/>
    </source>
</evidence>
<feature type="transmembrane region" description="Helical" evidence="6">
    <location>
        <begin position="154"/>
        <end position="171"/>
    </location>
</feature>
<dbReference type="GO" id="GO:0005886">
    <property type="term" value="C:plasma membrane"/>
    <property type="evidence" value="ECO:0007669"/>
    <property type="project" value="UniProtKB-SubCell"/>
</dbReference>
<evidence type="ECO:0000256" key="3">
    <source>
        <dbReference type="ARBA" id="ARBA00022692"/>
    </source>
</evidence>
<keyword evidence="3 6" id="KW-0812">Transmembrane</keyword>
<gene>
    <name evidence="7" type="ORF">A8709_11185</name>
</gene>
<dbReference type="STRING" id="512399.A8709_11185"/>
<reference evidence="8" key="1">
    <citation type="submission" date="2016-05" db="EMBL/GenBank/DDBJ databases">
        <title>Paenibacillus oryzae. sp. nov., isolated from the rice root.</title>
        <authorList>
            <person name="Zhang J."/>
            <person name="Zhang X."/>
        </authorList>
    </citation>
    <scope>NUCLEOTIDE SEQUENCE [LARGE SCALE GENOMIC DNA]</scope>
    <source>
        <strain evidence="8">KCTC13222</strain>
    </source>
</reference>
<evidence type="ECO:0000256" key="4">
    <source>
        <dbReference type="ARBA" id="ARBA00022989"/>
    </source>
</evidence>
<accession>A0A1C1A2I4</accession>
<feature type="transmembrane region" description="Helical" evidence="6">
    <location>
        <begin position="67"/>
        <end position="88"/>
    </location>
</feature>